<organism evidence="2 3">
    <name type="scientific">Puccinia coronata f. sp. avenae</name>
    <dbReference type="NCBI Taxonomy" id="200324"/>
    <lineage>
        <taxon>Eukaryota</taxon>
        <taxon>Fungi</taxon>
        <taxon>Dikarya</taxon>
        <taxon>Basidiomycota</taxon>
        <taxon>Pucciniomycotina</taxon>
        <taxon>Pucciniomycetes</taxon>
        <taxon>Pucciniales</taxon>
        <taxon>Pucciniaceae</taxon>
        <taxon>Puccinia</taxon>
    </lineage>
</organism>
<proteinExistence type="predicted"/>
<evidence type="ECO:0000256" key="1">
    <source>
        <dbReference type="SAM" id="MobiDB-lite"/>
    </source>
</evidence>
<reference evidence="2 3" key="1">
    <citation type="submission" date="2017-11" db="EMBL/GenBank/DDBJ databases">
        <title>De novo assembly and phasing of dikaryotic genomes from two isolates of Puccinia coronata f. sp. avenae, the causal agent of oat crown rust.</title>
        <authorList>
            <person name="Miller M.E."/>
            <person name="Zhang Y."/>
            <person name="Omidvar V."/>
            <person name="Sperschneider J."/>
            <person name="Schwessinger B."/>
            <person name="Raley C."/>
            <person name="Palmer J.M."/>
            <person name="Garnica D."/>
            <person name="Upadhyaya N."/>
            <person name="Rathjen J."/>
            <person name="Taylor J.M."/>
            <person name="Park R.F."/>
            <person name="Dodds P.N."/>
            <person name="Hirsch C.D."/>
            <person name="Kianian S.F."/>
            <person name="Figueroa M."/>
        </authorList>
    </citation>
    <scope>NUCLEOTIDE SEQUENCE [LARGE SCALE GENOMIC DNA]</scope>
    <source>
        <strain evidence="2">12SD80</strain>
    </source>
</reference>
<name>A0A2N5TRC2_9BASI</name>
<feature type="region of interest" description="Disordered" evidence="1">
    <location>
        <begin position="43"/>
        <end position="70"/>
    </location>
</feature>
<dbReference type="Proteomes" id="UP000235392">
    <property type="component" value="Unassembled WGS sequence"/>
</dbReference>
<accession>A0A2N5TRC2</accession>
<feature type="region of interest" description="Disordered" evidence="1">
    <location>
        <begin position="169"/>
        <end position="198"/>
    </location>
</feature>
<feature type="region of interest" description="Disordered" evidence="1">
    <location>
        <begin position="103"/>
        <end position="126"/>
    </location>
</feature>
<feature type="region of interest" description="Disordered" evidence="1">
    <location>
        <begin position="1"/>
        <end position="25"/>
    </location>
</feature>
<protein>
    <submittedName>
        <fullName evidence="2">Uncharacterized protein</fullName>
    </submittedName>
</protein>
<dbReference type="EMBL" id="PGCI01000380">
    <property type="protein sequence ID" value="PLW28050.1"/>
    <property type="molecule type" value="Genomic_DNA"/>
</dbReference>
<comment type="caution">
    <text evidence="2">The sequence shown here is derived from an EMBL/GenBank/DDBJ whole genome shotgun (WGS) entry which is preliminary data.</text>
</comment>
<dbReference type="AlphaFoldDB" id="A0A2N5TRC2"/>
<evidence type="ECO:0000313" key="3">
    <source>
        <dbReference type="Proteomes" id="UP000235392"/>
    </source>
</evidence>
<gene>
    <name evidence="2" type="ORF">PCASD_21703</name>
</gene>
<sequence>MSFDEDTPIPLTSGEYKSIRGGRRGRVSSVVGQWAKLTAADGAGILSPRKTPLENKMEEEAAPGTSSSSLLISTRGLSIRPKNTSHSSQYSITGLLSRNSSLTRQLSGSRSQEPRAFGLQDTNRRSQIILEREAPPPTKLPLEGATLPPAPSIQTHAIAGRRGLPAVPPAASAAVAAEEKKKDGARLLHSSGRPISGAPRFEKLMSFWAFSSSSSALPNN</sequence>
<evidence type="ECO:0000313" key="2">
    <source>
        <dbReference type="EMBL" id="PLW28050.1"/>
    </source>
</evidence>
<feature type="compositionally biased region" description="Basic and acidic residues" evidence="1">
    <location>
        <begin position="177"/>
        <end position="186"/>
    </location>
</feature>